<gene>
    <name evidence="2" type="ORF">SAMN06269173_11220</name>
</gene>
<dbReference type="AlphaFoldDB" id="A0A239AEA4"/>
<organism evidence="2 3">
    <name type="scientific">Hymenobacter mucosus</name>
    <dbReference type="NCBI Taxonomy" id="1411120"/>
    <lineage>
        <taxon>Bacteria</taxon>
        <taxon>Pseudomonadati</taxon>
        <taxon>Bacteroidota</taxon>
        <taxon>Cytophagia</taxon>
        <taxon>Cytophagales</taxon>
        <taxon>Hymenobacteraceae</taxon>
        <taxon>Hymenobacter</taxon>
    </lineage>
</organism>
<dbReference type="PANTHER" id="PTHR34580">
    <property type="match status" value="1"/>
</dbReference>
<feature type="domain" description="WYL" evidence="1">
    <location>
        <begin position="2"/>
        <end position="61"/>
    </location>
</feature>
<dbReference type="InterPro" id="IPR051534">
    <property type="entry name" value="CBASS_pafABC_assoc_protein"/>
</dbReference>
<accession>A0A239AEA4</accession>
<dbReference type="PROSITE" id="PS52050">
    <property type="entry name" value="WYL"/>
    <property type="match status" value="1"/>
</dbReference>
<dbReference type="Proteomes" id="UP000198310">
    <property type="component" value="Unassembled WGS sequence"/>
</dbReference>
<name>A0A239AEA4_9BACT</name>
<dbReference type="InterPro" id="IPR026881">
    <property type="entry name" value="WYL_dom"/>
</dbReference>
<evidence type="ECO:0000313" key="2">
    <source>
        <dbReference type="EMBL" id="SNR93900.1"/>
    </source>
</evidence>
<protein>
    <submittedName>
        <fullName evidence="2">WYL domain-containing protein</fullName>
    </submittedName>
</protein>
<dbReference type="RefSeq" id="WP_089333983.1">
    <property type="nucleotide sequence ID" value="NZ_FZNS01000012.1"/>
</dbReference>
<evidence type="ECO:0000313" key="3">
    <source>
        <dbReference type="Proteomes" id="UP000198310"/>
    </source>
</evidence>
<dbReference type="Pfam" id="PF13280">
    <property type="entry name" value="WYL"/>
    <property type="match status" value="1"/>
</dbReference>
<keyword evidence="3" id="KW-1185">Reference proteome</keyword>
<proteinExistence type="predicted"/>
<sequence length="94" mass="11332">MAIATRRLVRLHYQALEAQAPTTRDIEPSGLYLSRHWHVVVYCRLRQSFRDFRLNRIQQLDLRAEVYPARPKTLQQYWADAAHRRPTEKVVLRY</sequence>
<evidence type="ECO:0000259" key="1">
    <source>
        <dbReference type="Pfam" id="PF13280"/>
    </source>
</evidence>
<dbReference type="PANTHER" id="PTHR34580:SF1">
    <property type="entry name" value="PROTEIN PAFC"/>
    <property type="match status" value="1"/>
</dbReference>
<dbReference type="EMBL" id="FZNS01000012">
    <property type="protein sequence ID" value="SNR93900.1"/>
    <property type="molecule type" value="Genomic_DNA"/>
</dbReference>
<reference evidence="3" key="1">
    <citation type="submission" date="2017-06" db="EMBL/GenBank/DDBJ databases">
        <authorList>
            <person name="Varghese N."/>
            <person name="Submissions S."/>
        </authorList>
    </citation>
    <scope>NUCLEOTIDE SEQUENCE [LARGE SCALE GENOMIC DNA]</scope>
    <source>
        <strain evidence="3">DSM 28041</strain>
    </source>
</reference>